<evidence type="ECO:0000313" key="2">
    <source>
        <dbReference type="EMBL" id="OOQ61022.1"/>
    </source>
</evidence>
<dbReference type="InterPro" id="IPR006342">
    <property type="entry name" value="FkbM_mtfrase"/>
</dbReference>
<dbReference type="InterPro" id="IPR029063">
    <property type="entry name" value="SAM-dependent_MTases_sf"/>
</dbReference>
<evidence type="ECO:0000313" key="3">
    <source>
        <dbReference type="Proteomes" id="UP000189739"/>
    </source>
</evidence>
<organism evidence="2 3">
    <name type="scientific">Mucilaginibacter pedocola</name>
    <dbReference type="NCBI Taxonomy" id="1792845"/>
    <lineage>
        <taxon>Bacteria</taxon>
        <taxon>Pseudomonadati</taxon>
        <taxon>Bacteroidota</taxon>
        <taxon>Sphingobacteriia</taxon>
        <taxon>Sphingobacteriales</taxon>
        <taxon>Sphingobacteriaceae</taxon>
        <taxon>Mucilaginibacter</taxon>
    </lineage>
</organism>
<name>A0A1S9PJ90_9SPHI</name>
<dbReference type="PANTHER" id="PTHR36973:SF4">
    <property type="entry name" value="NODULATION PROTEIN"/>
    <property type="match status" value="1"/>
</dbReference>
<sequence>MNLSLLYKPLRLVERVALEIKRNRRFKKLKGTPAATLGLGHIDSMELLEIVRDNAAPTLRFNIFDVGSNVGTWTLLAKAIFPNARIDAFEPLQDQNLQFEENCKRLDNIYLHKFCLGSEEAAGIINVSSYPDSSSLLEATPLEFEHFKIKKESELSVEVKRLSGLIDNSTVPLPDLIKLDVQGFELEVLKGLGEYLNSISYVICEVSFKEYYYGQPQFLEIANYLAAYNIQLFAFGNNTPTGTELNQIDVLFKRRN</sequence>
<keyword evidence="3" id="KW-1185">Reference proteome</keyword>
<dbReference type="STRING" id="1792845.BC343_21460"/>
<feature type="domain" description="Methyltransferase FkbM" evidence="1">
    <location>
        <begin position="65"/>
        <end position="229"/>
    </location>
</feature>
<gene>
    <name evidence="2" type="ORF">BC343_21460</name>
</gene>
<dbReference type="AlphaFoldDB" id="A0A1S9PJ90"/>
<dbReference type="EMBL" id="MBTF01000003">
    <property type="protein sequence ID" value="OOQ61022.1"/>
    <property type="molecule type" value="Genomic_DNA"/>
</dbReference>
<evidence type="ECO:0000259" key="1">
    <source>
        <dbReference type="Pfam" id="PF05050"/>
    </source>
</evidence>
<dbReference type="Proteomes" id="UP000189739">
    <property type="component" value="Unassembled WGS sequence"/>
</dbReference>
<dbReference type="SUPFAM" id="SSF53335">
    <property type="entry name" value="S-adenosyl-L-methionine-dependent methyltransferases"/>
    <property type="match status" value="1"/>
</dbReference>
<dbReference type="Gene3D" id="3.40.50.150">
    <property type="entry name" value="Vaccinia Virus protein VP39"/>
    <property type="match status" value="1"/>
</dbReference>
<reference evidence="2 3" key="1">
    <citation type="submission" date="2016-07" db="EMBL/GenBank/DDBJ databases">
        <title>Genomic analysis of zinc-resistant bacterium Mucilaginibacter pedocola TBZ30.</title>
        <authorList>
            <person name="Huang J."/>
            <person name="Tang J."/>
        </authorList>
    </citation>
    <scope>NUCLEOTIDE SEQUENCE [LARGE SCALE GENOMIC DNA]</scope>
    <source>
        <strain evidence="2 3">TBZ30</strain>
    </source>
</reference>
<dbReference type="InterPro" id="IPR053188">
    <property type="entry name" value="FkbM_Methyltransferase"/>
</dbReference>
<dbReference type="PANTHER" id="PTHR36973">
    <property type="entry name" value="SLL1456 PROTEIN-RELATED"/>
    <property type="match status" value="1"/>
</dbReference>
<dbReference type="GO" id="GO:0008171">
    <property type="term" value="F:O-methyltransferase activity"/>
    <property type="evidence" value="ECO:0007669"/>
    <property type="project" value="TreeGrafter"/>
</dbReference>
<dbReference type="RefSeq" id="WP_078346849.1">
    <property type="nucleotide sequence ID" value="NZ_MBTF01000003.1"/>
</dbReference>
<accession>A0A1S9PJ90</accession>
<comment type="caution">
    <text evidence="2">The sequence shown here is derived from an EMBL/GenBank/DDBJ whole genome shotgun (WGS) entry which is preliminary data.</text>
</comment>
<dbReference type="Pfam" id="PF05050">
    <property type="entry name" value="Methyltransf_21"/>
    <property type="match status" value="1"/>
</dbReference>
<dbReference type="NCBIfam" id="TIGR01444">
    <property type="entry name" value="fkbM_fam"/>
    <property type="match status" value="1"/>
</dbReference>
<protein>
    <recommendedName>
        <fullName evidence="1">Methyltransferase FkbM domain-containing protein</fullName>
    </recommendedName>
</protein>
<proteinExistence type="predicted"/>
<dbReference type="OrthoDB" id="9812600at2"/>